<sequence length="278" mass="30544">MIDSADLHDALNTDLTRPIPESTVSQIISLPPFLPISGVSNFRDLSYENNLRPGYVYRSANLSDITEDGKRMLAEELGVTTIFDLRNESERVKAPAPHIDEIDTVWEPYGAKPATLSLRDFAGDDHGVRGFVKMYSGILEASAPAFHQVFKHIRDQPDDPFVFHCSAGKDRTGVLAALILSLMGRPHQEIIDDYILTRAGLECVRENLSQALDLDEGTDHLSPEALGMLELSGVRAPAMAAFLKHLESTYGSGAEGYLTTKLGFTDADLRQMVKNLSA</sequence>
<dbReference type="STRING" id="933388.S7ZYJ2"/>
<dbReference type="Proteomes" id="UP000019376">
    <property type="component" value="Unassembled WGS sequence"/>
</dbReference>
<dbReference type="PROSITE" id="PS50056">
    <property type="entry name" value="TYR_PHOSPHATASE_2"/>
    <property type="match status" value="1"/>
</dbReference>
<dbReference type="InterPro" id="IPR000387">
    <property type="entry name" value="Tyr_Pase_dom"/>
</dbReference>
<name>S7ZYJ2_PENO1</name>
<proteinExistence type="predicted"/>
<dbReference type="PhylomeDB" id="S7ZYJ2"/>
<dbReference type="PANTHER" id="PTHR31126:SF1">
    <property type="entry name" value="TYROSINE SPECIFIC PROTEIN PHOSPHATASES DOMAIN-CONTAINING PROTEIN"/>
    <property type="match status" value="1"/>
</dbReference>
<evidence type="ECO:0000313" key="3">
    <source>
        <dbReference type="Proteomes" id="UP000019376"/>
    </source>
</evidence>
<reference evidence="2 3" key="1">
    <citation type="journal article" date="2013" name="PLoS ONE">
        <title>Genomic and secretomic analyses reveal unique features of the lignocellulolytic enzyme system of Penicillium decumbens.</title>
        <authorList>
            <person name="Liu G."/>
            <person name="Zhang L."/>
            <person name="Wei X."/>
            <person name="Zou G."/>
            <person name="Qin Y."/>
            <person name="Ma L."/>
            <person name="Li J."/>
            <person name="Zheng H."/>
            <person name="Wang S."/>
            <person name="Wang C."/>
            <person name="Xun L."/>
            <person name="Zhao G.-P."/>
            <person name="Zhou Z."/>
            <person name="Qu Y."/>
        </authorList>
    </citation>
    <scope>NUCLEOTIDE SEQUENCE [LARGE SCALE GENOMIC DNA]</scope>
    <source>
        <strain evidence="3">114-2 / CGMCC 5302</strain>
    </source>
</reference>
<dbReference type="Pfam" id="PF13350">
    <property type="entry name" value="Y_phosphatase3"/>
    <property type="match status" value="1"/>
</dbReference>
<keyword evidence="3" id="KW-1185">Reference proteome</keyword>
<accession>S7ZYJ2</accession>
<dbReference type="InterPro" id="IPR029021">
    <property type="entry name" value="Prot-tyrosine_phosphatase-like"/>
</dbReference>
<evidence type="ECO:0000259" key="1">
    <source>
        <dbReference type="PROSITE" id="PS50056"/>
    </source>
</evidence>
<dbReference type="SUPFAM" id="SSF52799">
    <property type="entry name" value="(Phosphotyrosine protein) phosphatases II"/>
    <property type="match status" value="1"/>
</dbReference>
<dbReference type="PROSITE" id="PS00383">
    <property type="entry name" value="TYR_PHOSPHATASE_1"/>
    <property type="match status" value="1"/>
</dbReference>
<dbReference type="InterPro" id="IPR026893">
    <property type="entry name" value="Tyr/Ser_Pase_IphP-type"/>
</dbReference>
<evidence type="ECO:0000313" key="2">
    <source>
        <dbReference type="EMBL" id="EPS33841.1"/>
    </source>
</evidence>
<dbReference type="PANTHER" id="PTHR31126">
    <property type="entry name" value="TYROSINE-PROTEIN PHOSPHATASE"/>
    <property type="match status" value="1"/>
</dbReference>
<dbReference type="HOGENOM" id="CLU_057546_1_3_1"/>
<dbReference type="EMBL" id="KB644415">
    <property type="protein sequence ID" value="EPS33841.1"/>
    <property type="molecule type" value="Genomic_DNA"/>
</dbReference>
<dbReference type="OrthoDB" id="449382at2759"/>
<dbReference type="AlphaFoldDB" id="S7ZYJ2"/>
<dbReference type="eggNOG" id="ENOG502SB6D">
    <property type="taxonomic scope" value="Eukaryota"/>
</dbReference>
<organism evidence="2 3">
    <name type="scientific">Penicillium oxalicum (strain 114-2 / CGMCC 5302)</name>
    <name type="common">Penicillium decumbens</name>
    <dbReference type="NCBI Taxonomy" id="933388"/>
    <lineage>
        <taxon>Eukaryota</taxon>
        <taxon>Fungi</taxon>
        <taxon>Dikarya</taxon>
        <taxon>Ascomycota</taxon>
        <taxon>Pezizomycotina</taxon>
        <taxon>Eurotiomycetes</taxon>
        <taxon>Eurotiomycetidae</taxon>
        <taxon>Eurotiales</taxon>
        <taxon>Aspergillaceae</taxon>
        <taxon>Penicillium</taxon>
    </lineage>
</organism>
<dbReference type="Gene3D" id="3.90.190.10">
    <property type="entry name" value="Protein tyrosine phosphatase superfamily"/>
    <property type="match status" value="1"/>
</dbReference>
<gene>
    <name evidence="2" type="ORF">PDE_08803</name>
</gene>
<dbReference type="InterPro" id="IPR016130">
    <property type="entry name" value="Tyr_Pase_AS"/>
</dbReference>
<feature type="domain" description="Tyrosine specific protein phosphatases" evidence="1">
    <location>
        <begin position="144"/>
        <end position="209"/>
    </location>
</feature>
<protein>
    <recommendedName>
        <fullName evidence="1">Tyrosine specific protein phosphatases domain-containing protein</fullName>
    </recommendedName>
</protein>
<dbReference type="GO" id="GO:0004721">
    <property type="term" value="F:phosphoprotein phosphatase activity"/>
    <property type="evidence" value="ECO:0007669"/>
    <property type="project" value="InterPro"/>
</dbReference>